<dbReference type="EMBL" id="MPUH01000011">
    <property type="protein sequence ID" value="OMJ95467.1"/>
    <property type="molecule type" value="Genomic_DNA"/>
</dbReference>
<evidence type="ECO:0000313" key="3">
    <source>
        <dbReference type="Proteomes" id="UP000187209"/>
    </source>
</evidence>
<comment type="caution">
    <text evidence="2">The sequence shown here is derived from an EMBL/GenBank/DDBJ whole genome shotgun (WGS) entry which is preliminary data.</text>
</comment>
<evidence type="ECO:0000313" key="2">
    <source>
        <dbReference type="EMBL" id="OMJ95467.1"/>
    </source>
</evidence>
<feature type="transmembrane region" description="Helical" evidence="1">
    <location>
        <begin position="12"/>
        <end position="36"/>
    </location>
</feature>
<reference evidence="2 3" key="1">
    <citation type="submission" date="2016-11" db="EMBL/GenBank/DDBJ databases">
        <title>The macronuclear genome of Stentor coeruleus: a giant cell with tiny introns.</title>
        <authorList>
            <person name="Slabodnick M."/>
            <person name="Ruby J.G."/>
            <person name="Reiff S.B."/>
            <person name="Swart E.C."/>
            <person name="Gosai S."/>
            <person name="Prabakaran S."/>
            <person name="Witkowska E."/>
            <person name="Larue G.E."/>
            <person name="Fisher S."/>
            <person name="Freeman R.M."/>
            <person name="Gunawardena J."/>
            <person name="Chu W."/>
            <person name="Stover N.A."/>
            <person name="Gregory B.D."/>
            <person name="Nowacki M."/>
            <person name="Derisi J."/>
            <person name="Roy S.W."/>
            <person name="Marshall W.F."/>
            <person name="Sood P."/>
        </authorList>
    </citation>
    <scope>NUCLEOTIDE SEQUENCE [LARGE SCALE GENOMIC DNA]</scope>
    <source>
        <strain evidence="2">WM001</strain>
    </source>
</reference>
<keyword evidence="1" id="KW-1133">Transmembrane helix</keyword>
<evidence type="ECO:0000256" key="1">
    <source>
        <dbReference type="SAM" id="Phobius"/>
    </source>
</evidence>
<sequence>MEGDPFLDKQKIKLHCVLSALMNLLVVVMQIVSMAIKEWAHYCYFTMGLVEGKTTHDGLEDRVSGYNTYSDIHSNMCNSYKPVIDASCPDFCDNIERMKNAGIVMIVFQCISCAINIFYVILHVRMYFGKVSQHWIYYYGVWAPSAIFIIGLTFYLGISDFYGIDNTWKHKENIKTGPGLALSYSILVLNFLPAIHSYIFTSSKLSR</sequence>
<feature type="transmembrane region" description="Helical" evidence="1">
    <location>
        <begin position="178"/>
        <end position="200"/>
    </location>
</feature>
<feature type="transmembrane region" description="Helical" evidence="1">
    <location>
        <begin position="136"/>
        <end position="158"/>
    </location>
</feature>
<keyword evidence="3" id="KW-1185">Reference proteome</keyword>
<dbReference type="OrthoDB" id="317945at2759"/>
<keyword evidence="1" id="KW-0472">Membrane</keyword>
<keyword evidence="1" id="KW-0812">Transmembrane</keyword>
<name>A0A1R2D2G8_9CILI</name>
<feature type="transmembrane region" description="Helical" evidence="1">
    <location>
        <begin position="103"/>
        <end position="124"/>
    </location>
</feature>
<dbReference type="AlphaFoldDB" id="A0A1R2D2G8"/>
<protein>
    <submittedName>
        <fullName evidence="2">Uncharacterized protein</fullName>
    </submittedName>
</protein>
<dbReference type="Proteomes" id="UP000187209">
    <property type="component" value="Unassembled WGS sequence"/>
</dbReference>
<proteinExistence type="predicted"/>
<organism evidence="2 3">
    <name type="scientific">Stentor coeruleus</name>
    <dbReference type="NCBI Taxonomy" id="5963"/>
    <lineage>
        <taxon>Eukaryota</taxon>
        <taxon>Sar</taxon>
        <taxon>Alveolata</taxon>
        <taxon>Ciliophora</taxon>
        <taxon>Postciliodesmatophora</taxon>
        <taxon>Heterotrichea</taxon>
        <taxon>Heterotrichida</taxon>
        <taxon>Stentoridae</taxon>
        <taxon>Stentor</taxon>
    </lineage>
</organism>
<gene>
    <name evidence="2" type="ORF">SteCoe_1057</name>
</gene>
<accession>A0A1R2D2G8</accession>